<dbReference type="Proteomes" id="UP001590951">
    <property type="component" value="Unassembled WGS sequence"/>
</dbReference>
<keyword evidence="3" id="KW-1185">Reference proteome</keyword>
<name>A0ABR4BEQ4_9LECA</name>
<keyword evidence="1" id="KW-1133">Transmembrane helix</keyword>
<reference evidence="2 3" key="1">
    <citation type="submission" date="2024-09" db="EMBL/GenBank/DDBJ databases">
        <title>Rethinking Asexuality: The Enigmatic Case of Functional Sexual Genes in Lepraria (Stereocaulaceae).</title>
        <authorList>
            <person name="Doellman M."/>
            <person name="Sun Y."/>
            <person name="Barcenas-Pena A."/>
            <person name="Lumbsch H.T."/>
            <person name="Grewe F."/>
        </authorList>
    </citation>
    <scope>NUCLEOTIDE SEQUENCE [LARGE SCALE GENOMIC DNA]</scope>
    <source>
        <strain evidence="2 3">Grewe 0041</strain>
    </source>
</reference>
<proteinExistence type="predicted"/>
<sequence>MNQRYYGFGTRERAGPYLVQTRQACVDLVQPQTADELKYNVTGCVLNKFTDLDNALYSSRQYILTLWPAFVGAIVALAPDPSSMVYDNIWWSGLFAITSGGLPGLESASPPHHVEAHSEREGRTMCETWKFNPSMPKAMSKRDTMGSFTQGMGYVYLEWASFFLSFALWLLFCVYFGYTLKTAVDFTYEKYYLEGAVWYYISASPAVGGLIFELMRNRVDLYEPADRPEEGKEGSLRMGEEGQTISLIQQQHFSHIKVRSVFSLWLRILRHQWRRSQYRILVRDHQSHRTEWFFVLGRGAVGMSRVAVFAMGSITMGNILLMPVPDDFYLFVVLLFTTSLPRQLWSAFWTNGNRGADLVVWVNTVKMIRPDGAD</sequence>
<protein>
    <submittedName>
        <fullName evidence="2">Uncharacterized protein</fullName>
    </submittedName>
</protein>
<organism evidence="2 3">
    <name type="scientific">Lepraria finkii</name>
    <dbReference type="NCBI Taxonomy" id="1340010"/>
    <lineage>
        <taxon>Eukaryota</taxon>
        <taxon>Fungi</taxon>
        <taxon>Dikarya</taxon>
        <taxon>Ascomycota</taxon>
        <taxon>Pezizomycotina</taxon>
        <taxon>Lecanoromycetes</taxon>
        <taxon>OSLEUM clade</taxon>
        <taxon>Lecanoromycetidae</taxon>
        <taxon>Lecanorales</taxon>
        <taxon>Lecanorineae</taxon>
        <taxon>Stereocaulaceae</taxon>
        <taxon>Lepraria</taxon>
    </lineage>
</organism>
<accession>A0ABR4BEQ4</accession>
<gene>
    <name evidence="2" type="ORF">ABVK25_003327</name>
</gene>
<keyword evidence="1" id="KW-0472">Membrane</keyword>
<comment type="caution">
    <text evidence="2">The sequence shown here is derived from an EMBL/GenBank/DDBJ whole genome shotgun (WGS) entry which is preliminary data.</text>
</comment>
<dbReference type="EMBL" id="JBHFEH010000008">
    <property type="protein sequence ID" value="KAL2056304.1"/>
    <property type="molecule type" value="Genomic_DNA"/>
</dbReference>
<keyword evidence="1" id="KW-0812">Transmembrane</keyword>
<evidence type="ECO:0000313" key="2">
    <source>
        <dbReference type="EMBL" id="KAL2056304.1"/>
    </source>
</evidence>
<evidence type="ECO:0000313" key="3">
    <source>
        <dbReference type="Proteomes" id="UP001590951"/>
    </source>
</evidence>
<feature type="transmembrane region" description="Helical" evidence="1">
    <location>
        <begin position="155"/>
        <end position="177"/>
    </location>
</feature>
<evidence type="ECO:0000256" key="1">
    <source>
        <dbReference type="SAM" id="Phobius"/>
    </source>
</evidence>
<feature type="transmembrane region" description="Helical" evidence="1">
    <location>
        <begin position="197"/>
        <end position="215"/>
    </location>
</feature>